<dbReference type="STRING" id="1462993.A6V36_24300"/>
<evidence type="ECO:0000313" key="4">
    <source>
        <dbReference type="Proteomes" id="UP000078116"/>
    </source>
</evidence>
<protein>
    <recommendedName>
        <fullName evidence="5">Zinc-finger domain-containing protein</fullName>
    </recommendedName>
</protein>
<gene>
    <name evidence="1" type="ORF">A6V36_24300</name>
    <name evidence="2" type="ORF">A6V37_22075</name>
</gene>
<dbReference type="AlphaFoldDB" id="A0A1A9NBB0"/>
<keyword evidence="3" id="KW-1185">Reference proteome</keyword>
<evidence type="ECO:0000313" key="1">
    <source>
        <dbReference type="EMBL" id="OAJ61497.1"/>
    </source>
</evidence>
<evidence type="ECO:0000313" key="3">
    <source>
        <dbReference type="Proteomes" id="UP000077961"/>
    </source>
</evidence>
<evidence type="ECO:0000313" key="2">
    <source>
        <dbReference type="EMBL" id="OAJ62899.1"/>
    </source>
</evidence>
<dbReference type="OrthoDB" id="8859465at2"/>
<comment type="caution">
    <text evidence="2">The sequence shown here is derived from an EMBL/GenBank/DDBJ whole genome shotgun (WGS) entry which is preliminary data.</text>
</comment>
<organism evidence="2 4">
    <name type="scientific">Paraburkholderia ginsengiterrae</name>
    <dbReference type="NCBI Taxonomy" id="1462993"/>
    <lineage>
        <taxon>Bacteria</taxon>
        <taxon>Pseudomonadati</taxon>
        <taxon>Pseudomonadota</taxon>
        <taxon>Betaproteobacteria</taxon>
        <taxon>Burkholderiales</taxon>
        <taxon>Burkholderiaceae</taxon>
        <taxon>Paraburkholderia</taxon>
    </lineage>
</organism>
<evidence type="ECO:0008006" key="5">
    <source>
        <dbReference type="Google" id="ProtNLM"/>
    </source>
</evidence>
<dbReference type="EMBL" id="LXKA01000154">
    <property type="protein sequence ID" value="OAJ62899.1"/>
    <property type="molecule type" value="Genomic_DNA"/>
</dbReference>
<sequence length="74" mass="8432">MSDLHRQDRIDELVQKLSAMLTVTCGECGEPFRRMSDNIQDNYMWACADMARKLQDLILGTSKANRTTAENDHA</sequence>
<dbReference type="Proteomes" id="UP000077961">
    <property type="component" value="Unassembled WGS sequence"/>
</dbReference>
<dbReference type="Proteomes" id="UP000078116">
    <property type="component" value="Unassembled WGS sequence"/>
</dbReference>
<name>A0A1A9NBB0_9BURK</name>
<accession>A0A1A9NBB0</accession>
<proteinExistence type="predicted"/>
<reference evidence="3 4" key="1">
    <citation type="submission" date="2016-04" db="EMBL/GenBank/DDBJ databases">
        <title>Reclassification of Paraburkholderia panaciterrae (Farh et al. 2015) Dobritsa &amp; Samadpour 2016 as a later homotypic synonym of Paraburkholderia ginsengiterrae (Farh et al. 2015) Dobritsa &amp; Samadpour 2016.</title>
        <authorList>
            <person name="Dobritsa A.P."/>
            <person name="Kutumbaka K."/>
            <person name="Samadpour M."/>
        </authorList>
    </citation>
    <scope>NUCLEOTIDE SEQUENCE [LARGE SCALE GENOMIC DNA]</scope>
    <source>
        <strain evidence="2 4">DCY85</strain>
        <strain evidence="1 3">DCY85-1</strain>
    </source>
</reference>
<dbReference type="EMBL" id="LXJZ01000091">
    <property type="protein sequence ID" value="OAJ61497.1"/>
    <property type="molecule type" value="Genomic_DNA"/>
</dbReference>
<dbReference type="RefSeq" id="WP_064266328.1">
    <property type="nucleotide sequence ID" value="NZ_LXJZ01000091.1"/>
</dbReference>